<dbReference type="Pfam" id="PF13976">
    <property type="entry name" value="gag_pre-integrs"/>
    <property type="match status" value="1"/>
</dbReference>
<evidence type="ECO:0000313" key="3">
    <source>
        <dbReference type="Proteomes" id="UP000288805"/>
    </source>
</evidence>
<name>A0A438D2P3_VITVI</name>
<comment type="caution">
    <text evidence="2">The sequence shown here is derived from an EMBL/GenBank/DDBJ whole genome shotgun (WGS) entry which is preliminary data.</text>
</comment>
<feature type="domain" description="GAG-pre-integrase" evidence="1">
    <location>
        <begin position="48"/>
        <end position="95"/>
    </location>
</feature>
<organism evidence="2 3">
    <name type="scientific">Vitis vinifera</name>
    <name type="common">Grape</name>
    <dbReference type="NCBI Taxonomy" id="29760"/>
    <lineage>
        <taxon>Eukaryota</taxon>
        <taxon>Viridiplantae</taxon>
        <taxon>Streptophyta</taxon>
        <taxon>Embryophyta</taxon>
        <taxon>Tracheophyta</taxon>
        <taxon>Spermatophyta</taxon>
        <taxon>Magnoliopsida</taxon>
        <taxon>eudicotyledons</taxon>
        <taxon>Gunneridae</taxon>
        <taxon>Pentapetalae</taxon>
        <taxon>rosids</taxon>
        <taxon>Vitales</taxon>
        <taxon>Vitaceae</taxon>
        <taxon>Viteae</taxon>
        <taxon>Vitis</taxon>
    </lineage>
</organism>
<evidence type="ECO:0000313" key="2">
    <source>
        <dbReference type="EMBL" id="RVW29714.1"/>
    </source>
</evidence>
<dbReference type="AlphaFoldDB" id="A0A438D2P3"/>
<dbReference type="EMBL" id="QGNW01001828">
    <property type="protein sequence ID" value="RVW29714.1"/>
    <property type="molecule type" value="Genomic_DNA"/>
</dbReference>
<accession>A0A438D2P3</accession>
<evidence type="ECO:0000259" key="1">
    <source>
        <dbReference type="Pfam" id="PF13976"/>
    </source>
</evidence>
<dbReference type="Proteomes" id="UP000288805">
    <property type="component" value="Unassembled WGS sequence"/>
</dbReference>
<proteinExistence type="predicted"/>
<sequence length="104" mass="11997">MAPRLTLDSILHDLTKRKRIGSAEEKEGLHYLGSKAKENALGYVSKVSEEYEEQTWLLHHRLGHPSFLSLKTLYPNFFVNVDVSKFQCQVYELAKPSCIFLVEQ</sequence>
<gene>
    <name evidence="2" type="ORF">CK203_105768</name>
</gene>
<dbReference type="InterPro" id="IPR025724">
    <property type="entry name" value="GAG-pre-integrase_dom"/>
</dbReference>
<protein>
    <recommendedName>
        <fullName evidence="1">GAG-pre-integrase domain-containing protein</fullName>
    </recommendedName>
</protein>
<reference evidence="2 3" key="1">
    <citation type="journal article" date="2018" name="PLoS Genet.">
        <title>Population sequencing reveals clonal diversity and ancestral inbreeding in the grapevine cultivar Chardonnay.</title>
        <authorList>
            <person name="Roach M.J."/>
            <person name="Johnson D.L."/>
            <person name="Bohlmann J."/>
            <person name="van Vuuren H.J."/>
            <person name="Jones S.J."/>
            <person name="Pretorius I.S."/>
            <person name="Schmidt S.A."/>
            <person name="Borneman A.R."/>
        </authorList>
    </citation>
    <scope>NUCLEOTIDE SEQUENCE [LARGE SCALE GENOMIC DNA]</scope>
    <source>
        <strain evidence="3">cv. Chardonnay</strain>
        <tissue evidence="2">Leaf</tissue>
    </source>
</reference>